<dbReference type="PANTHER" id="PTHR37809:SF1">
    <property type="entry name" value="RIBOSOMAL PROTEIN S12 METHYLTHIOTRANSFERASE ACCESSORY FACTOR YCAO"/>
    <property type="match status" value="1"/>
</dbReference>
<gene>
    <name evidence="2" type="ORF">FNA46_23685</name>
</gene>
<dbReference type="PANTHER" id="PTHR37809">
    <property type="entry name" value="RIBOSOMAL PROTEIN S12 METHYLTHIOTRANSFERASE ACCESSORY FACTOR YCAO"/>
    <property type="match status" value="1"/>
</dbReference>
<proteinExistence type="predicted"/>
<keyword evidence="3" id="KW-1185">Reference proteome</keyword>
<dbReference type="AlphaFoldDB" id="A0A549SRM9"/>
<protein>
    <recommendedName>
        <fullName evidence="1">YcaO domain-containing protein</fullName>
    </recommendedName>
</protein>
<sequence>MQQAGQAAAVASGGCEGGQVAPDKGAALLGDRARLRRFGVTRIGDVTGLDIIGVPVWFAVRPNSRGLSVSQGKGLTERQAQLSALMEAIEGAVAEETQRHVAAHGSWTALQARGERTVPLDRLARVNPDHFEAGRERAWVRGVSARHGGPVLAPFELVGMDFRADFPWDRKAFQMSSQGLAAGFDHDRVVLHALLELVEHDACILIDTFETRSLGLRPWAPAAGHRLSLDGLIATLSAAGLAARFLDVTASNGVPVILASLERPVMSASGPGFRHAAGMACRFDPLAAAEAALLEAIQSRLTDISGARDDLAPDRYLPDLAGRAPPVSATLSGAGPQRLDLEGEGPLWHRLAAHLFRHGVEDVYVFALETGDPDIHVVRVLADGLSAAHGGLNRMSLSTLDGFLRR</sequence>
<reference evidence="2 3" key="1">
    <citation type="submission" date="2019-07" db="EMBL/GenBank/DDBJ databases">
        <title>Ln-dependent methylotrophs.</title>
        <authorList>
            <person name="Tani A."/>
        </authorList>
    </citation>
    <scope>NUCLEOTIDE SEQUENCE [LARGE SCALE GENOMIC DNA]</scope>
    <source>
        <strain evidence="2 3">SM12</strain>
    </source>
</reference>
<comment type="caution">
    <text evidence="2">The sequence shown here is derived from an EMBL/GenBank/DDBJ whole genome shotgun (WGS) entry which is preliminary data.</text>
</comment>
<dbReference type="Proteomes" id="UP000316801">
    <property type="component" value="Unassembled WGS sequence"/>
</dbReference>
<dbReference type="Pfam" id="PF02624">
    <property type="entry name" value="YcaO"/>
    <property type="match status" value="1"/>
</dbReference>
<evidence type="ECO:0000313" key="2">
    <source>
        <dbReference type="EMBL" id="TRL32268.1"/>
    </source>
</evidence>
<feature type="domain" description="YcaO" evidence="1">
    <location>
        <begin position="72"/>
        <end position="406"/>
    </location>
</feature>
<dbReference type="NCBIfam" id="TIGR00702">
    <property type="entry name" value="YcaO-type kinase domain"/>
    <property type="match status" value="1"/>
</dbReference>
<accession>A0A549SRM9</accession>
<evidence type="ECO:0000259" key="1">
    <source>
        <dbReference type="PROSITE" id="PS51664"/>
    </source>
</evidence>
<evidence type="ECO:0000313" key="3">
    <source>
        <dbReference type="Proteomes" id="UP000316801"/>
    </source>
</evidence>
<organism evidence="2 3">
    <name type="scientific">Rhizobium straminoryzae</name>
    <dbReference type="NCBI Taxonomy" id="1387186"/>
    <lineage>
        <taxon>Bacteria</taxon>
        <taxon>Pseudomonadati</taxon>
        <taxon>Pseudomonadota</taxon>
        <taxon>Alphaproteobacteria</taxon>
        <taxon>Hyphomicrobiales</taxon>
        <taxon>Rhizobiaceae</taxon>
        <taxon>Rhizobium/Agrobacterium group</taxon>
        <taxon>Rhizobium</taxon>
    </lineage>
</organism>
<dbReference type="InterPro" id="IPR003776">
    <property type="entry name" value="YcaO-like_dom"/>
</dbReference>
<dbReference type="RefSeq" id="WP_143127689.1">
    <property type="nucleotide sequence ID" value="NZ_VJMG01000083.1"/>
</dbReference>
<dbReference type="PROSITE" id="PS51664">
    <property type="entry name" value="YCAO"/>
    <property type="match status" value="1"/>
</dbReference>
<dbReference type="Gene3D" id="3.30.1330.230">
    <property type="match status" value="1"/>
</dbReference>
<name>A0A549SRM9_9HYPH</name>
<dbReference type="EMBL" id="VJMG01000083">
    <property type="protein sequence ID" value="TRL32268.1"/>
    <property type="molecule type" value="Genomic_DNA"/>
</dbReference>